<dbReference type="PATRIC" id="fig|1121307.3.peg.2254"/>
<evidence type="ECO:0000313" key="3">
    <source>
        <dbReference type="Proteomes" id="UP000036756"/>
    </source>
</evidence>
<organism evidence="2 3">
    <name type="scientific">Clostridium cylindrosporum DSM 605</name>
    <dbReference type="NCBI Taxonomy" id="1121307"/>
    <lineage>
        <taxon>Bacteria</taxon>
        <taxon>Bacillati</taxon>
        <taxon>Bacillota</taxon>
        <taxon>Clostridia</taxon>
        <taxon>Eubacteriales</taxon>
        <taxon>Clostridiaceae</taxon>
        <taxon>Clostridium</taxon>
    </lineage>
</organism>
<dbReference type="RefSeq" id="WP_048569317.1">
    <property type="nucleotide sequence ID" value="NZ_LFVU01000002.1"/>
</dbReference>
<protein>
    <recommendedName>
        <fullName evidence="4">DUF2933 domain-containing protein</fullName>
    </recommendedName>
</protein>
<dbReference type="Proteomes" id="UP000036756">
    <property type="component" value="Unassembled WGS sequence"/>
</dbReference>
<name>A0A0J8DAZ8_CLOCY</name>
<dbReference type="EMBL" id="LFVU01000002">
    <property type="protein sequence ID" value="KMT23240.1"/>
    <property type="molecule type" value="Genomic_DNA"/>
</dbReference>
<keyword evidence="1" id="KW-0812">Transmembrane</keyword>
<feature type="transmembrane region" description="Helical" evidence="1">
    <location>
        <begin position="20"/>
        <end position="40"/>
    </location>
</feature>
<dbReference type="OrthoDB" id="2989509at2"/>
<proteinExistence type="predicted"/>
<feature type="transmembrane region" description="Helical" evidence="1">
    <location>
        <begin position="46"/>
        <end position="67"/>
    </location>
</feature>
<sequence>MNCHKNNKEDNKHSSLKHILHMLLCCGLPIVIMIFLPVITKYSSSLGGFLGKIAPFICPVMMIFMMYMMMRGNNKRSCCNNSKSENDTKEIL</sequence>
<comment type="caution">
    <text evidence="2">The sequence shown here is derived from an EMBL/GenBank/DDBJ whole genome shotgun (WGS) entry which is preliminary data.</text>
</comment>
<gene>
    <name evidence="2" type="ORF">CLCY_6c01210</name>
</gene>
<evidence type="ECO:0000313" key="2">
    <source>
        <dbReference type="EMBL" id="KMT23240.1"/>
    </source>
</evidence>
<keyword evidence="1" id="KW-1133">Transmembrane helix</keyword>
<dbReference type="AlphaFoldDB" id="A0A0J8DAZ8"/>
<keyword evidence="1" id="KW-0472">Membrane</keyword>
<keyword evidence="3" id="KW-1185">Reference proteome</keyword>
<reference evidence="2 3" key="1">
    <citation type="submission" date="2015-06" db="EMBL/GenBank/DDBJ databases">
        <title>Draft genome sequence of the purine-degrading Clostridium cylindrosporum HC-1 (DSM 605).</title>
        <authorList>
            <person name="Poehlein A."/>
            <person name="Schiel-Bengelsdorf B."/>
            <person name="Bengelsdorf F."/>
            <person name="Daniel R."/>
            <person name="Duerre P."/>
        </authorList>
    </citation>
    <scope>NUCLEOTIDE SEQUENCE [LARGE SCALE GENOMIC DNA]</scope>
    <source>
        <strain evidence="2 3">DSM 605</strain>
    </source>
</reference>
<evidence type="ECO:0000256" key="1">
    <source>
        <dbReference type="SAM" id="Phobius"/>
    </source>
</evidence>
<dbReference type="STRING" id="1121307.CLCY_6c01210"/>
<evidence type="ECO:0008006" key="4">
    <source>
        <dbReference type="Google" id="ProtNLM"/>
    </source>
</evidence>
<accession>A0A0J8DAZ8</accession>